<dbReference type="RefSeq" id="WP_005941846.1">
    <property type="nucleotide sequence ID" value="NZ_GL538315.1"/>
</dbReference>
<sequence>MKKSIETNKALCPVCGKAHVDEYDICEVCNWENDPVQLVNPDLAGGANRMSLNQAREAYNAGRPIQ</sequence>
<dbReference type="BioCyc" id="FCF748224-HMP:GTSS-152-MONOMER"/>
<evidence type="ECO:0000259" key="1">
    <source>
        <dbReference type="Pfam" id="PF14206"/>
    </source>
</evidence>
<dbReference type="InterPro" id="IPR025983">
    <property type="entry name" value="Cys_rich_CPCC"/>
</dbReference>
<reference evidence="2 3" key="1">
    <citation type="submission" date="2010-08" db="EMBL/GenBank/DDBJ databases">
        <authorList>
            <person name="Weinstock G."/>
            <person name="Sodergren E."/>
            <person name="Clifton S."/>
            <person name="Fulton L."/>
            <person name="Fulton B."/>
            <person name="Courtney L."/>
            <person name="Fronick C."/>
            <person name="Harrison M."/>
            <person name="Strong C."/>
            <person name="Farmer C."/>
            <person name="Delahaunty K."/>
            <person name="Markovic C."/>
            <person name="Hall O."/>
            <person name="Minx P."/>
            <person name="Tomlinson C."/>
            <person name="Mitreva M."/>
            <person name="Hou S."/>
            <person name="Chen J."/>
            <person name="Wollam A."/>
            <person name="Pepin K.H."/>
            <person name="Johnson M."/>
            <person name="Bhonagiri V."/>
            <person name="Zhang X."/>
            <person name="Suruliraj S."/>
            <person name="Warren W."/>
            <person name="Chinwalla A."/>
            <person name="Mardis E.R."/>
            <person name="Wilson R.K."/>
        </authorList>
    </citation>
    <scope>NUCLEOTIDE SEQUENCE [LARGE SCALE GENOMIC DNA]</scope>
    <source>
        <strain evidence="2 3">KLE1255</strain>
    </source>
</reference>
<dbReference type="AlphaFoldDB" id="E2ZIH6"/>
<dbReference type="Proteomes" id="UP000006028">
    <property type="component" value="Unassembled WGS sequence"/>
</dbReference>
<organism evidence="2 3">
    <name type="scientific">Faecalibacterium cf. prausnitzii KLE1255</name>
    <dbReference type="NCBI Taxonomy" id="748224"/>
    <lineage>
        <taxon>Bacteria</taxon>
        <taxon>Bacillati</taxon>
        <taxon>Bacillota</taxon>
        <taxon>Clostridia</taxon>
        <taxon>Eubacteriales</taxon>
        <taxon>Oscillospiraceae</taxon>
        <taxon>Faecalibacterium</taxon>
    </lineage>
</organism>
<comment type="caution">
    <text evidence="2">The sequence shown here is derived from an EMBL/GenBank/DDBJ whole genome shotgun (WGS) entry which is preliminary data.</text>
</comment>
<dbReference type="STRING" id="748224.HMPREF9436_01470"/>
<proteinExistence type="predicted"/>
<feature type="domain" description="Cysteine-rich CPCC" evidence="1">
    <location>
        <begin position="12"/>
        <end position="60"/>
    </location>
</feature>
<evidence type="ECO:0000313" key="3">
    <source>
        <dbReference type="Proteomes" id="UP000006028"/>
    </source>
</evidence>
<dbReference type="HOGENOM" id="CLU_161873_2_0_9"/>
<name>E2ZIH6_9FIRM</name>
<dbReference type="OrthoDB" id="1456570at2"/>
<protein>
    <recommendedName>
        <fullName evidence="1">Cysteine-rich CPCC domain-containing protein</fullName>
    </recommendedName>
</protein>
<dbReference type="Pfam" id="PF14206">
    <property type="entry name" value="Cys_rich_CPCC"/>
    <property type="match status" value="1"/>
</dbReference>
<dbReference type="EMBL" id="AECU01000119">
    <property type="protein sequence ID" value="EFQ07034.1"/>
    <property type="molecule type" value="Genomic_DNA"/>
</dbReference>
<dbReference type="eggNOG" id="ENOG5033ADN">
    <property type="taxonomic scope" value="Bacteria"/>
</dbReference>
<accession>E2ZIH6</accession>
<evidence type="ECO:0000313" key="2">
    <source>
        <dbReference type="EMBL" id="EFQ07034.1"/>
    </source>
</evidence>
<gene>
    <name evidence="2" type="ORF">HMPREF9436_01470</name>
</gene>